<sequence>MIKFIDATDNRKFGEVNHAGSRMTMESGCDLHLKQYKGPKQQPKTQMNRKIVKQPIVFVSNSKNSVMRRIRSFGRDSMSFVAVAAGPKIGALAIEASQPVDSETAKTSEIRDRRLLNAVDGLLVWLRMIPREMGDHISIQTRSFARGHQDGAVRYFDGAHLSKKSPLARVVSSFIRGDQDRLQGPPTGALMTAWRAATTLATIKRLAGTGDFKKKCSPELKVAAAGFLGFGFSANDAHSLAFRVLPGVCQKPCYLDLAWSWFFQDLRVFDPPHLNSEISRMILEAVLIPQHLDLEM</sequence>
<evidence type="ECO:0000313" key="1">
    <source>
        <dbReference type="EMBL" id="PMD23869.1"/>
    </source>
</evidence>
<keyword evidence="2" id="KW-1185">Reference proteome</keyword>
<accession>A0A2J6QC77</accession>
<dbReference type="Proteomes" id="UP000235672">
    <property type="component" value="Unassembled WGS sequence"/>
</dbReference>
<dbReference type="AlphaFoldDB" id="A0A2J6QC77"/>
<evidence type="ECO:0000313" key="2">
    <source>
        <dbReference type="Proteomes" id="UP000235672"/>
    </source>
</evidence>
<protein>
    <submittedName>
        <fullName evidence="1">Uncharacterized protein</fullName>
    </submittedName>
</protein>
<dbReference type="EMBL" id="KZ613474">
    <property type="protein sequence ID" value="PMD23869.1"/>
    <property type="molecule type" value="Genomic_DNA"/>
</dbReference>
<proteinExistence type="predicted"/>
<organism evidence="1 2">
    <name type="scientific">Hyaloscypha hepaticicola</name>
    <dbReference type="NCBI Taxonomy" id="2082293"/>
    <lineage>
        <taxon>Eukaryota</taxon>
        <taxon>Fungi</taxon>
        <taxon>Dikarya</taxon>
        <taxon>Ascomycota</taxon>
        <taxon>Pezizomycotina</taxon>
        <taxon>Leotiomycetes</taxon>
        <taxon>Helotiales</taxon>
        <taxon>Hyaloscyphaceae</taxon>
        <taxon>Hyaloscypha</taxon>
    </lineage>
</organism>
<reference evidence="1 2" key="1">
    <citation type="submission" date="2016-05" db="EMBL/GenBank/DDBJ databases">
        <title>A degradative enzymes factory behind the ericoid mycorrhizal symbiosis.</title>
        <authorList>
            <consortium name="DOE Joint Genome Institute"/>
            <person name="Martino E."/>
            <person name="Morin E."/>
            <person name="Grelet G."/>
            <person name="Kuo A."/>
            <person name="Kohler A."/>
            <person name="Daghino S."/>
            <person name="Barry K."/>
            <person name="Choi C."/>
            <person name="Cichocki N."/>
            <person name="Clum A."/>
            <person name="Copeland A."/>
            <person name="Hainaut M."/>
            <person name="Haridas S."/>
            <person name="Labutti K."/>
            <person name="Lindquist E."/>
            <person name="Lipzen A."/>
            <person name="Khouja H.-R."/>
            <person name="Murat C."/>
            <person name="Ohm R."/>
            <person name="Olson A."/>
            <person name="Spatafora J."/>
            <person name="Veneault-Fourrey C."/>
            <person name="Henrissat B."/>
            <person name="Grigoriev I."/>
            <person name="Martin F."/>
            <person name="Perotto S."/>
        </authorList>
    </citation>
    <scope>NUCLEOTIDE SEQUENCE [LARGE SCALE GENOMIC DNA]</scope>
    <source>
        <strain evidence="1 2">UAMH 7357</strain>
    </source>
</reference>
<name>A0A2J6QC77_9HELO</name>
<gene>
    <name evidence="1" type="ORF">NA56DRAFT_701277</name>
</gene>